<evidence type="ECO:0000313" key="4">
    <source>
        <dbReference type="WBParaSite" id="Gr19_v10_g13744.t1"/>
    </source>
</evidence>
<organism evidence="3 4">
    <name type="scientific">Globodera rostochiensis</name>
    <name type="common">Golden nematode worm</name>
    <name type="synonym">Heterodera rostochiensis</name>
    <dbReference type="NCBI Taxonomy" id="31243"/>
    <lineage>
        <taxon>Eukaryota</taxon>
        <taxon>Metazoa</taxon>
        <taxon>Ecdysozoa</taxon>
        <taxon>Nematoda</taxon>
        <taxon>Chromadorea</taxon>
        <taxon>Rhabditida</taxon>
        <taxon>Tylenchina</taxon>
        <taxon>Tylenchomorpha</taxon>
        <taxon>Tylenchoidea</taxon>
        <taxon>Heteroderidae</taxon>
        <taxon>Heteroderinae</taxon>
        <taxon>Globodera</taxon>
    </lineage>
</organism>
<dbReference type="AlphaFoldDB" id="A0A914H389"/>
<keyword evidence="3" id="KW-1185">Reference proteome</keyword>
<feature type="compositionally biased region" description="Polar residues" evidence="1">
    <location>
        <begin position="298"/>
        <end position="345"/>
    </location>
</feature>
<feature type="compositionally biased region" description="Low complexity" evidence="1">
    <location>
        <begin position="59"/>
        <end position="76"/>
    </location>
</feature>
<feature type="compositionally biased region" description="Basic and acidic residues" evidence="1">
    <location>
        <begin position="80"/>
        <end position="95"/>
    </location>
</feature>
<protein>
    <submittedName>
        <fullName evidence="4">Uncharacterized protein</fullName>
    </submittedName>
</protein>
<evidence type="ECO:0000313" key="3">
    <source>
        <dbReference type="Proteomes" id="UP000887572"/>
    </source>
</evidence>
<feature type="compositionally biased region" description="Polar residues" evidence="1">
    <location>
        <begin position="632"/>
        <end position="665"/>
    </location>
</feature>
<dbReference type="WBParaSite" id="Gr19_v10_g13744.t1">
    <property type="protein sequence ID" value="Gr19_v10_g13744.t1"/>
    <property type="gene ID" value="Gr19_v10_g13744"/>
</dbReference>
<feature type="compositionally biased region" description="Polar residues" evidence="1">
    <location>
        <begin position="163"/>
        <end position="172"/>
    </location>
</feature>
<proteinExistence type="predicted"/>
<feature type="signal peptide" evidence="2">
    <location>
        <begin position="1"/>
        <end position="23"/>
    </location>
</feature>
<reference evidence="4" key="1">
    <citation type="submission" date="2022-11" db="UniProtKB">
        <authorList>
            <consortium name="WormBaseParasite"/>
        </authorList>
    </citation>
    <scope>IDENTIFICATION</scope>
</reference>
<feature type="compositionally biased region" description="Polar residues" evidence="1">
    <location>
        <begin position="409"/>
        <end position="421"/>
    </location>
</feature>
<feature type="compositionally biased region" description="Polar residues" evidence="1">
    <location>
        <begin position="218"/>
        <end position="253"/>
    </location>
</feature>
<evidence type="ECO:0000256" key="2">
    <source>
        <dbReference type="SAM" id="SignalP"/>
    </source>
</evidence>
<sequence>MPIGAFFMNIQIVLALCLRFVSAIHLQLDREVGNNSKDVSDMKFKIASWIEKQNLAQPNFSDSDQSESSSFSNFDQLQQKGKEINRQEPRQERSRSGNFFGSIYFERNHSRRDKKNSFEAENDHEVGRRLSDVSDQYSYVCGSDASSDQHLYGRHKEKHQEHSQQTPTTPANQERVKVQYGDPVSRKKTQNNVDRIRSRPIEQPQNSVDRNRSRAIEQPQNRSRAIEQPQNRSRTIEQPQNRSRAIEHPQNSVDRNRSRAIEQPQNRSRAIEQPQNRSRAIEHPQNSVDRNRSRAIEQPQNRSRTIEQPQNRSRAIEQLQNSSRAIEQPQNRSRAIEQPQNNVNRIRSGAIEQPKNNVDHNRSRAAIEQPPRRKTQNSVDRIRSRDIEQLQNNVDRNRSRAVIEHPPTRRSSSSKGMNTRGKQPIIQKRNEKSVEDLNNLQQEMTTVSQHFLKSKATMRKEAGELLQKASTDFAQQANDVGAHGRSFTEPTIRGQQIISYSNMPYLSMAPSPYGQKQRPKLSGMFSRIVRRLTPNFGNWKKNLKNCCKSTDCHHPMGTRRFYSDNNDLNYNYDYYYNDYDNDNDETTLLPSRAVSVGNTFHSPGSSEDNAAIHPEENTNANQQIPQLTYHSNQELNYGTPPNTTYGINSAFNYDRSSGSNSSTPPERNYRRV</sequence>
<feature type="compositionally biased region" description="Basic and acidic residues" evidence="1">
    <location>
        <begin position="398"/>
        <end position="407"/>
    </location>
</feature>
<keyword evidence="2" id="KW-0732">Signal</keyword>
<feature type="compositionally biased region" description="Polar residues" evidence="1">
    <location>
        <begin position="263"/>
        <end position="288"/>
    </location>
</feature>
<feature type="region of interest" description="Disordered" evidence="1">
    <location>
        <begin position="58"/>
        <end position="99"/>
    </location>
</feature>
<evidence type="ECO:0000256" key="1">
    <source>
        <dbReference type="SAM" id="MobiDB-lite"/>
    </source>
</evidence>
<name>A0A914H389_GLORO</name>
<dbReference type="Proteomes" id="UP000887572">
    <property type="component" value="Unplaced"/>
</dbReference>
<accession>A0A914H389</accession>
<feature type="region of interest" description="Disordered" evidence="1">
    <location>
        <begin position="141"/>
        <end position="381"/>
    </location>
</feature>
<feature type="region of interest" description="Disordered" evidence="1">
    <location>
        <begin position="632"/>
        <end position="672"/>
    </location>
</feature>
<feature type="region of interest" description="Disordered" evidence="1">
    <location>
        <begin position="398"/>
        <end position="423"/>
    </location>
</feature>
<feature type="chain" id="PRO_5037341013" evidence="2">
    <location>
        <begin position="24"/>
        <end position="672"/>
    </location>
</feature>